<comment type="subcellular location">
    <subcellularLocation>
        <location evidence="1">Membrane</location>
        <topology evidence="1">Multi-pass membrane protein</topology>
    </subcellularLocation>
</comment>
<feature type="transmembrane region" description="Helical" evidence="6">
    <location>
        <begin position="95"/>
        <end position="114"/>
    </location>
</feature>
<sequence>MQLLGHFFRLLRWPNLVFIAITQILFHYFIVLPAANSHAFPLHLQQHLFWLIVAASVLIAGAGYIINDYFDINIDQVNKPDRMVVDRIITRRMAIFWHLVFSGIGVLLSVYVGYKLHNPLIAIGNILCVVLLWVYSTTYKRKMIIGNVLISLLTAWVILIMLVAELPGWWNSIITAADTQASVARLTRIGVLYAAFAFIISLIREVVKDMEDIEGDRRAQCKTLPIVYGVNASKVFAGTWLAILVVMLIVMQTYVLIFQWWYASLYLLVTVTIPLILLFKHLFKATTTIQFAQVSSWLKWIMLAGICSMVFFMLYTR</sequence>
<keyword evidence="2" id="KW-1003">Cell membrane</keyword>
<feature type="transmembrane region" description="Helical" evidence="6">
    <location>
        <begin position="12"/>
        <end position="35"/>
    </location>
</feature>
<dbReference type="Proteomes" id="UP000426027">
    <property type="component" value="Chromosome"/>
</dbReference>
<evidence type="ECO:0000313" key="7">
    <source>
        <dbReference type="EMBL" id="QGW27829.1"/>
    </source>
</evidence>
<dbReference type="Gene3D" id="1.20.120.1780">
    <property type="entry name" value="UbiA prenyltransferase"/>
    <property type="match status" value="1"/>
</dbReference>
<dbReference type="PANTHER" id="PTHR42723:SF1">
    <property type="entry name" value="CHLOROPHYLL SYNTHASE, CHLOROPLASTIC"/>
    <property type="match status" value="1"/>
</dbReference>
<dbReference type="GO" id="GO:0016020">
    <property type="term" value="C:membrane"/>
    <property type="evidence" value="ECO:0007669"/>
    <property type="project" value="UniProtKB-SubCell"/>
</dbReference>
<evidence type="ECO:0000256" key="4">
    <source>
        <dbReference type="ARBA" id="ARBA00022989"/>
    </source>
</evidence>
<feature type="transmembrane region" description="Helical" evidence="6">
    <location>
        <begin position="228"/>
        <end position="254"/>
    </location>
</feature>
<dbReference type="InterPro" id="IPR044878">
    <property type="entry name" value="UbiA_sf"/>
</dbReference>
<dbReference type="InterPro" id="IPR050475">
    <property type="entry name" value="Prenyltransferase_related"/>
</dbReference>
<keyword evidence="8" id="KW-1185">Reference proteome</keyword>
<feature type="transmembrane region" description="Helical" evidence="6">
    <location>
        <begin position="148"/>
        <end position="170"/>
    </location>
</feature>
<dbReference type="Pfam" id="PF01040">
    <property type="entry name" value="UbiA"/>
    <property type="match status" value="1"/>
</dbReference>
<accession>A0A6I6GRU7</accession>
<organism evidence="7 8">
    <name type="scientific">Phnomibacter ginsenosidimutans</name>
    <dbReference type="NCBI Taxonomy" id="2676868"/>
    <lineage>
        <taxon>Bacteria</taxon>
        <taxon>Pseudomonadati</taxon>
        <taxon>Bacteroidota</taxon>
        <taxon>Chitinophagia</taxon>
        <taxon>Chitinophagales</taxon>
        <taxon>Chitinophagaceae</taxon>
        <taxon>Phnomibacter</taxon>
    </lineage>
</organism>
<evidence type="ECO:0000256" key="1">
    <source>
        <dbReference type="ARBA" id="ARBA00004141"/>
    </source>
</evidence>
<feature type="transmembrane region" description="Helical" evidence="6">
    <location>
        <begin position="260"/>
        <end position="279"/>
    </location>
</feature>
<evidence type="ECO:0000256" key="2">
    <source>
        <dbReference type="ARBA" id="ARBA00022475"/>
    </source>
</evidence>
<dbReference type="CDD" id="cd13961">
    <property type="entry name" value="PT_UbiA_DGGGPS"/>
    <property type="match status" value="1"/>
</dbReference>
<dbReference type="KEGG" id="fls:GLV81_06720"/>
<dbReference type="PANTHER" id="PTHR42723">
    <property type="entry name" value="CHLOROPHYLL SYNTHASE"/>
    <property type="match status" value="1"/>
</dbReference>
<evidence type="ECO:0000313" key="8">
    <source>
        <dbReference type="Proteomes" id="UP000426027"/>
    </source>
</evidence>
<name>A0A6I6GRU7_9BACT</name>
<gene>
    <name evidence="7" type="ORF">GLV81_06720</name>
</gene>
<dbReference type="EMBL" id="CP046566">
    <property type="protein sequence ID" value="QGW27829.1"/>
    <property type="molecule type" value="Genomic_DNA"/>
</dbReference>
<evidence type="ECO:0000256" key="3">
    <source>
        <dbReference type="ARBA" id="ARBA00022692"/>
    </source>
</evidence>
<keyword evidence="3 6" id="KW-0812">Transmembrane</keyword>
<evidence type="ECO:0000256" key="5">
    <source>
        <dbReference type="ARBA" id="ARBA00023136"/>
    </source>
</evidence>
<keyword evidence="7" id="KW-0830">Ubiquinone</keyword>
<dbReference type="InterPro" id="IPR000537">
    <property type="entry name" value="UbiA_prenyltransferase"/>
</dbReference>
<dbReference type="GO" id="GO:0016765">
    <property type="term" value="F:transferase activity, transferring alkyl or aryl (other than methyl) groups"/>
    <property type="evidence" value="ECO:0007669"/>
    <property type="project" value="InterPro"/>
</dbReference>
<dbReference type="AlphaFoldDB" id="A0A6I6GRU7"/>
<feature type="transmembrane region" description="Helical" evidence="6">
    <location>
        <begin position="300"/>
        <end position="316"/>
    </location>
</feature>
<protein>
    <submittedName>
        <fullName evidence="7">Ubiquinone biosynthesis protein UbiA</fullName>
    </submittedName>
</protein>
<dbReference type="Gene3D" id="1.10.357.140">
    <property type="entry name" value="UbiA prenyltransferase"/>
    <property type="match status" value="1"/>
</dbReference>
<evidence type="ECO:0000256" key="6">
    <source>
        <dbReference type="SAM" id="Phobius"/>
    </source>
</evidence>
<proteinExistence type="predicted"/>
<dbReference type="RefSeq" id="WP_157477964.1">
    <property type="nucleotide sequence ID" value="NZ_CP046566.1"/>
</dbReference>
<feature type="transmembrane region" description="Helical" evidence="6">
    <location>
        <begin position="47"/>
        <end position="66"/>
    </location>
</feature>
<feature type="transmembrane region" description="Helical" evidence="6">
    <location>
        <begin position="120"/>
        <end position="136"/>
    </location>
</feature>
<reference evidence="7 8" key="1">
    <citation type="submission" date="2019-11" db="EMBL/GenBank/DDBJ databases">
        <authorList>
            <person name="Im W.T."/>
        </authorList>
    </citation>
    <scope>NUCLEOTIDE SEQUENCE [LARGE SCALE GENOMIC DNA]</scope>
    <source>
        <strain evidence="7 8">SB-02</strain>
    </source>
</reference>
<keyword evidence="5 6" id="KW-0472">Membrane</keyword>
<keyword evidence="4 6" id="KW-1133">Transmembrane helix</keyword>
<feature type="transmembrane region" description="Helical" evidence="6">
    <location>
        <begin position="190"/>
        <end position="207"/>
    </location>
</feature>